<evidence type="ECO:0000313" key="2">
    <source>
        <dbReference type="Proteomes" id="UP001229346"/>
    </source>
</evidence>
<reference evidence="1 2" key="1">
    <citation type="submission" date="2023-07" db="EMBL/GenBank/DDBJ databases">
        <title>Sorghum-associated microbial communities from plants grown in Nebraska, USA.</title>
        <authorList>
            <person name="Schachtman D."/>
        </authorList>
    </citation>
    <scope>NUCLEOTIDE SEQUENCE [LARGE SCALE GENOMIC DNA]</scope>
    <source>
        <strain evidence="1 2">CC482</strain>
    </source>
</reference>
<protein>
    <submittedName>
        <fullName evidence="1">Ribosomal protein L25 (General stress protein Ctc)</fullName>
    </submittedName>
</protein>
<sequence length="223" mass="24290">MNAELVKKLRLSPEMAVLVIQPPNSGYLTELGLSDANTKAIAVEGEGNYDYVLLFATSLADLEARGPEAIRALKEDGMLWIAYPKGTSKIKTDLNRDTGWKLLQTMGMEGVAMISMDDTWSVMRYRSASYVKKPSRAKKPAAASVAAVQARAGAAEVDIPEDVAAAFGASPAAEQFFGTQTAAMRRDYVNWVTEAKREDTRAKRLASMVGKLEQGLKRPTDKL</sequence>
<keyword evidence="2" id="KW-1185">Reference proteome</keyword>
<name>A0ABT9TTW7_PAEHA</name>
<dbReference type="Proteomes" id="UP001229346">
    <property type="component" value="Unassembled WGS sequence"/>
</dbReference>
<dbReference type="Pfam" id="PF13376">
    <property type="entry name" value="OmdA"/>
    <property type="match status" value="1"/>
</dbReference>
<proteinExistence type="predicted"/>
<gene>
    <name evidence="1" type="ORF">J2T15_000221</name>
</gene>
<evidence type="ECO:0000313" key="1">
    <source>
        <dbReference type="EMBL" id="MDQ0110805.1"/>
    </source>
</evidence>
<organism evidence="1 2">
    <name type="scientific">Paenibacillus harenae</name>
    <dbReference type="NCBI Taxonomy" id="306543"/>
    <lineage>
        <taxon>Bacteria</taxon>
        <taxon>Bacillati</taxon>
        <taxon>Bacillota</taxon>
        <taxon>Bacilli</taxon>
        <taxon>Bacillales</taxon>
        <taxon>Paenibacillaceae</taxon>
        <taxon>Paenibacillus</taxon>
    </lineage>
</organism>
<keyword evidence="1" id="KW-0687">Ribonucleoprotein</keyword>
<comment type="caution">
    <text evidence="1">The sequence shown here is derived from an EMBL/GenBank/DDBJ whole genome shotgun (WGS) entry which is preliminary data.</text>
</comment>
<dbReference type="RefSeq" id="WP_307200196.1">
    <property type="nucleotide sequence ID" value="NZ_JAUSSU010000001.1"/>
</dbReference>
<accession>A0ABT9TTW7</accession>
<dbReference type="GO" id="GO:0005840">
    <property type="term" value="C:ribosome"/>
    <property type="evidence" value="ECO:0007669"/>
    <property type="project" value="UniProtKB-KW"/>
</dbReference>
<dbReference type="EMBL" id="JAUSSU010000001">
    <property type="protein sequence ID" value="MDQ0110805.1"/>
    <property type="molecule type" value="Genomic_DNA"/>
</dbReference>
<keyword evidence="1" id="KW-0689">Ribosomal protein</keyword>